<dbReference type="AlphaFoldDB" id="A0A5N6XS75"/>
<name>A0A5N6XS75_9EURO</name>
<gene>
    <name evidence="1" type="ORF">BDV24DRAFT_143124</name>
</gene>
<proteinExistence type="predicted"/>
<evidence type="ECO:0000313" key="1">
    <source>
        <dbReference type="EMBL" id="KAE8335818.1"/>
    </source>
</evidence>
<dbReference type="Proteomes" id="UP000325558">
    <property type="component" value="Unassembled WGS sequence"/>
</dbReference>
<sequence>MTERPERVSILECDSQALAGLGIPTYAPSSKYIPFALRRTTSGTWVSTALYSPTRCICSQLRLITWTSPI</sequence>
<protein>
    <submittedName>
        <fullName evidence="1">Uncharacterized protein</fullName>
    </submittedName>
</protein>
<dbReference type="EMBL" id="ML737208">
    <property type="protein sequence ID" value="KAE8335818.1"/>
    <property type="molecule type" value="Genomic_DNA"/>
</dbReference>
<organism evidence="1">
    <name type="scientific">Aspergillus arachidicola</name>
    <dbReference type="NCBI Taxonomy" id="656916"/>
    <lineage>
        <taxon>Eukaryota</taxon>
        <taxon>Fungi</taxon>
        <taxon>Dikarya</taxon>
        <taxon>Ascomycota</taxon>
        <taxon>Pezizomycotina</taxon>
        <taxon>Eurotiomycetes</taxon>
        <taxon>Eurotiomycetidae</taxon>
        <taxon>Eurotiales</taxon>
        <taxon>Aspergillaceae</taxon>
        <taxon>Aspergillus</taxon>
        <taxon>Aspergillus subgen. Circumdati</taxon>
    </lineage>
</organism>
<reference evidence="1" key="1">
    <citation type="submission" date="2019-04" db="EMBL/GenBank/DDBJ databases">
        <title>Friends and foes A comparative genomics study of 23 Aspergillus species from section Flavi.</title>
        <authorList>
            <consortium name="DOE Joint Genome Institute"/>
            <person name="Kjaerbolling I."/>
            <person name="Vesth T."/>
            <person name="Frisvad J.C."/>
            <person name="Nybo J.L."/>
            <person name="Theobald S."/>
            <person name="Kildgaard S."/>
            <person name="Isbrandt T."/>
            <person name="Kuo A."/>
            <person name="Sato A."/>
            <person name="Lyhne E.K."/>
            <person name="Kogle M.E."/>
            <person name="Wiebenga A."/>
            <person name="Kun R.S."/>
            <person name="Lubbers R.J."/>
            <person name="Makela M.R."/>
            <person name="Barry K."/>
            <person name="Chovatia M."/>
            <person name="Clum A."/>
            <person name="Daum C."/>
            <person name="Haridas S."/>
            <person name="He G."/>
            <person name="LaButti K."/>
            <person name="Lipzen A."/>
            <person name="Mondo S."/>
            <person name="Riley R."/>
            <person name="Salamov A."/>
            <person name="Simmons B.A."/>
            <person name="Magnuson J.K."/>
            <person name="Henrissat B."/>
            <person name="Mortensen U.H."/>
            <person name="Larsen T.O."/>
            <person name="Devries R.P."/>
            <person name="Grigoriev I.V."/>
            <person name="Machida M."/>
            <person name="Baker S.E."/>
            <person name="Andersen M.R."/>
        </authorList>
    </citation>
    <scope>NUCLEOTIDE SEQUENCE</scope>
    <source>
        <strain evidence="1">CBS 117612</strain>
    </source>
</reference>
<accession>A0A5N6XS75</accession>